<feature type="transmembrane region" description="Helical" evidence="6">
    <location>
        <begin position="351"/>
        <end position="369"/>
    </location>
</feature>
<dbReference type="InterPro" id="IPR002293">
    <property type="entry name" value="AA/rel_permease1"/>
</dbReference>
<evidence type="ECO:0000256" key="4">
    <source>
        <dbReference type="ARBA" id="ARBA00022989"/>
    </source>
</evidence>
<dbReference type="PANTHER" id="PTHR45649">
    <property type="entry name" value="AMINO-ACID PERMEASE BAT1"/>
    <property type="match status" value="1"/>
</dbReference>
<evidence type="ECO:0000256" key="6">
    <source>
        <dbReference type="SAM" id="Phobius"/>
    </source>
</evidence>
<evidence type="ECO:0000256" key="2">
    <source>
        <dbReference type="ARBA" id="ARBA00022448"/>
    </source>
</evidence>
<evidence type="ECO:0000256" key="5">
    <source>
        <dbReference type="ARBA" id="ARBA00023136"/>
    </source>
</evidence>
<feature type="transmembrane region" description="Helical" evidence="6">
    <location>
        <begin position="381"/>
        <end position="401"/>
    </location>
</feature>
<dbReference type="GO" id="GO:0022857">
    <property type="term" value="F:transmembrane transporter activity"/>
    <property type="evidence" value="ECO:0007669"/>
    <property type="project" value="InterPro"/>
</dbReference>
<evidence type="ECO:0000256" key="3">
    <source>
        <dbReference type="ARBA" id="ARBA00022692"/>
    </source>
</evidence>
<feature type="transmembrane region" description="Helical" evidence="6">
    <location>
        <begin position="165"/>
        <end position="185"/>
    </location>
</feature>
<feature type="transmembrane region" description="Helical" evidence="6">
    <location>
        <begin position="117"/>
        <end position="145"/>
    </location>
</feature>
<dbReference type="Pfam" id="PF13520">
    <property type="entry name" value="AA_permease_2"/>
    <property type="match status" value="2"/>
</dbReference>
<evidence type="ECO:0008006" key="9">
    <source>
        <dbReference type="Google" id="ProtNLM"/>
    </source>
</evidence>
<dbReference type="OrthoDB" id="3257095at2759"/>
<keyword evidence="2" id="KW-0813">Transport</keyword>
<reference evidence="8" key="1">
    <citation type="journal article" date="2015" name="Genome Announc.">
        <title>Genome sequence of the AIDS-associated pathogen Penicillium marneffei (ATCC18224) and its near taxonomic relative Talaromyces stipitatus (ATCC10500).</title>
        <authorList>
            <person name="Nierman W.C."/>
            <person name="Fedorova-Abrams N.D."/>
            <person name="Andrianopoulos A."/>
        </authorList>
    </citation>
    <scope>NUCLEOTIDE SEQUENCE [LARGE SCALE GENOMIC DNA]</scope>
    <source>
        <strain evidence="8">ATCC 18224 / CBS 334.59 / QM 7333</strain>
    </source>
</reference>
<sequence length="471" mass="52223">MAYELKSKTPISSRDGVALASDYDRDNANLQRIAKKPVLKHIYRTSYKVIFSLPLSRSPCLTKQQWRLRQCHLFVYFRLGWHHFDVHRLRGIGLNAPTSGGQYHWAAMLAPVKCQKVLSFVTGWLAVIGWQAALAASSFMTGQMIRSLAILGNQLYNALPWQDTLIIWATLSLSLTVNLIGGKLLPRIQVVVLVLHILGFFAIMITLVYMAEPNTAKEVFTTFQNGGGFSTQALSWFVGMTGSAFGFAGGDGVVHVAASAFGMIVAMLFCAEPDHGGELREITGYDFMGIFMEATNSLSGTIAMCLIVIIFYGCAVMGLLTGASRQLWSFSRDRGVPGWRWWKQVSTTRHLPVNAILFSVTISTLLGLIKIGSTLAMYDVVSLAVSGIYLSYLVVATLLLIRRVQGYIYQSSDSEDELVNVPGANFWPSLMNPTVEEINWAILRVGATMFLIMIYFVFRARHIYTGPVVEL</sequence>
<keyword evidence="4 6" id="KW-1133">Transmembrane helix</keyword>
<feature type="transmembrane region" description="Helical" evidence="6">
    <location>
        <begin position="438"/>
        <end position="458"/>
    </location>
</feature>
<dbReference type="EMBL" id="DS995903">
    <property type="protein sequence ID" value="EEA21239.1"/>
    <property type="molecule type" value="Genomic_DNA"/>
</dbReference>
<evidence type="ECO:0000256" key="1">
    <source>
        <dbReference type="ARBA" id="ARBA00004141"/>
    </source>
</evidence>
<accession>B6QMD7</accession>
<gene>
    <name evidence="7" type="ORF">PMAA_050570</name>
</gene>
<dbReference type="HOGENOM" id="CLU_004495_6_1_1"/>
<keyword evidence="8" id="KW-1185">Reference proteome</keyword>
<keyword evidence="5 6" id="KW-0472">Membrane</keyword>
<dbReference type="Proteomes" id="UP000001294">
    <property type="component" value="Unassembled WGS sequence"/>
</dbReference>
<dbReference type="PANTHER" id="PTHR45649:SF25">
    <property type="entry name" value="TRANSPORTER, PUTATIVE (EUROFUNG)-RELATED"/>
    <property type="match status" value="1"/>
</dbReference>
<proteinExistence type="predicted"/>
<evidence type="ECO:0000313" key="8">
    <source>
        <dbReference type="Proteomes" id="UP000001294"/>
    </source>
</evidence>
<feature type="transmembrane region" description="Helical" evidence="6">
    <location>
        <begin position="190"/>
        <end position="211"/>
    </location>
</feature>
<protein>
    <recommendedName>
        <fullName evidence="9">Amino acid permease/ SLC12A domain-containing protein</fullName>
    </recommendedName>
</protein>
<comment type="subcellular location">
    <subcellularLocation>
        <location evidence="1">Membrane</location>
        <topology evidence="1">Multi-pass membrane protein</topology>
    </subcellularLocation>
</comment>
<evidence type="ECO:0000313" key="7">
    <source>
        <dbReference type="EMBL" id="EEA21239.1"/>
    </source>
</evidence>
<dbReference type="Gene3D" id="1.20.1740.10">
    <property type="entry name" value="Amino acid/polyamine transporter I"/>
    <property type="match status" value="1"/>
</dbReference>
<dbReference type="STRING" id="441960.B6QMD7"/>
<dbReference type="GO" id="GO:0016020">
    <property type="term" value="C:membrane"/>
    <property type="evidence" value="ECO:0007669"/>
    <property type="project" value="UniProtKB-SubCell"/>
</dbReference>
<organism evidence="7 8">
    <name type="scientific">Talaromyces marneffei (strain ATCC 18224 / CBS 334.59 / QM 7333)</name>
    <name type="common">Penicillium marneffei</name>
    <dbReference type="NCBI Taxonomy" id="441960"/>
    <lineage>
        <taxon>Eukaryota</taxon>
        <taxon>Fungi</taxon>
        <taxon>Dikarya</taxon>
        <taxon>Ascomycota</taxon>
        <taxon>Pezizomycotina</taxon>
        <taxon>Eurotiomycetes</taxon>
        <taxon>Eurotiomycetidae</taxon>
        <taxon>Eurotiales</taxon>
        <taxon>Trichocomaceae</taxon>
        <taxon>Talaromyces</taxon>
        <taxon>Talaromyces sect. Talaromyces</taxon>
    </lineage>
</organism>
<dbReference type="VEuPathDB" id="FungiDB:PMAA_050570"/>
<feature type="transmembrane region" description="Helical" evidence="6">
    <location>
        <begin position="298"/>
        <end position="320"/>
    </location>
</feature>
<name>B6QMD7_TALMQ</name>
<keyword evidence="3 6" id="KW-0812">Transmembrane</keyword>
<dbReference type="PhylomeDB" id="B6QMD7"/>
<dbReference type="AlphaFoldDB" id="B6QMD7"/>